<organism evidence="3 4">
    <name type="scientific">Ilex paraguariensis</name>
    <name type="common">yerba mate</name>
    <dbReference type="NCBI Taxonomy" id="185542"/>
    <lineage>
        <taxon>Eukaryota</taxon>
        <taxon>Viridiplantae</taxon>
        <taxon>Streptophyta</taxon>
        <taxon>Embryophyta</taxon>
        <taxon>Tracheophyta</taxon>
        <taxon>Spermatophyta</taxon>
        <taxon>Magnoliopsida</taxon>
        <taxon>eudicotyledons</taxon>
        <taxon>Gunneridae</taxon>
        <taxon>Pentapetalae</taxon>
        <taxon>asterids</taxon>
        <taxon>campanulids</taxon>
        <taxon>Aquifoliales</taxon>
        <taxon>Aquifoliaceae</taxon>
        <taxon>Ilex</taxon>
    </lineage>
</organism>
<evidence type="ECO:0000256" key="1">
    <source>
        <dbReference type="SAM" id="Coils"/>
    </source>
</evidence>
<feature type="region of interest" description="Disordered" evidence="2">
    <location>
        <begin position="433"/>
        <end position="458"/>
    </location>
</feature>
<sequence length="559" mass="62400">MDLWVVAAAAGAGYLAKYRQNLSGEKDGLPETSSWNSIHRRQSESPASNLLQQMRDSTCPLRRLARKSFDRDISERGDSGEASEGVASTSGREWFQERINEKSEFFNTSGNVLYESKTEEISAFHGDGRIRRMTRSLRSRSSGYSVRPSTSLESCLVAQLYREHEKKEEHVFSSLPSPSTNSNRPLLLTDGRQKISRTSNDLFGASLDSGEDKLQRENGVFLEENDALMGPPTLGQIGLMDLPRKQRQRHDKSRQSSYSTELSGKSFLSQGLSNGMLLFFIGITIGIVSATVSNKREMDKLNESLKQAENLVHDLHEELEMKDVLTVKELANEGHQFPKIKSRSLLNKEEVISSSEQLDESSKYDSKKSNDQDAELMSKIEAELEAELERLGLNMKTSSLERIADIVELDPDFEADISQGDLKLDVTNGLHGGLSDSDHDTSETSTNHTRENHAVSPRELSLRLHEELSLRLHEVIESRLEAQIKELETALQDTQKRMHSLGSQHTLSWRGFGSGEAESSSTPESPSFIIKGSDIDRPLVIDLSEKALDAMRIVEGESG</sequence>
<feature type="region of interest" description="Disordered" evidence="2">
    <location>
        <begin position="25"/>
        <end position="51"/>
    </location>
</feature>
<evidence type="ECO:0000256" key="2">
    <source>
        <dbReference type="SAM" id="MobiDB-lite"/>
    </source>
</evidence>
<feature type="region of interest" description="Disordered" evidence="2">
    <location>
        <begin position="70"/>
        <end position="92"/>
    </location>
</feature>
<feature type="compositionally biased region" description="Basic and acidic residues" evidence="2">
    <location>
        <begin position="360"/>
        <end position="375"/>
    </location>
</feature>
<dbReference type="InterPro" id="IPR040348">
    <property type="entry name" value="POLAR-like"/>
</dbReference>
<dbReference type="EMBL" id="CAUOFW020009502">
    <property type="protein sequence ID" value="CAK9186206.1"/>
    <property type="molecule type" value="Genomic_DNA"/>
</dbReference>
<feature type="compositionally biased region" description="Basic and acidic residues" evidence="2">
    <location>
        <begin position="70"/>
        <end position="79"/>
    </location>
</feature>
<evidence type="ECO:0000313" key="4">
    <source>
        <dbReference type="Proteomes" id="UP001642360"/>
    </source>
</evidence>
<dbReference type="AlphaFoldDB" id="A0ABC8UYN6"/>
<feature type="coiled-coil region" evidence="1">
    <location>
        <begin position="477"/>
        <end position="504"/>
    </location>
</feature>
<feature type="compositionally biased region" description="Basic and acidic residues" evidence="2">
    <location>
        <begin position="436"/>
        <end position="453"/>
    </location>
</feature>
<accession>A0ABC8UYN6</accession>
<feature type="compositionally biased region" description="Low complexity" evidence="2">
    <location>
        <begin position="515"/>
        <end position="527"/>
    </location>
</feature>
<feature type="coiled-coil region" evidence="1">
    <location>
        <begin position="291"/>
        <end position="318"/>
    </location>
</feature>
<dbReference type="Proteomes" id="UP001642360">
    <property type="component" value="Unassembled WGS sequence"/>
</dbReference>
<reference evidence="3 4" key="1">
    <citation type="submission" date="2024-02" db="EMBL/GenBank/DDBJ databases">
        <authorList>
            <person name="Vignale AGUSTIN F."/>
            <person name="Sosa J E."/>
            <person name="Modenutti C."/>
        </authorList>
    </citation>
    <scope>NUCLEOTIDE SEQUENCE [LARGE SCALE GENOMIC DNA]</scope>
</reference>
<gene>
    <name evidence="3" type="ORF">ILEXP_LOCUS56684</name>
</gene>
<comment type="caution">
    <text evidence="3">The sequence shown here is derived from an EMBL/GenBank/DDBJ whole genome shotgun (WGS) entry which is preliminary data.</text>
</comment>
<name>A0ABC8UYN6_9AQUA</name>
<keyword evidence="1" id="KW-0175">Coiled coil</keyword>
<feature type="region of interest" description="Disordered" evidence="2">
    <location>
        <begin position="506"/>
        <end position="530"/>
    </location>
</feature>
<proteinExistence type="predicted"/>
<dbReference type="PANTHER" id="PTHR33476">
    <property type="entry name" value="EMB|CAB62613.1"/>
    <property type="match status" value="1"/>
</dbReference>
<protein>
    <submittedName>
        <fullName evidence="3">Uncharacterized protein</fullName>
    </submittedName>
</protein>
<feature type="region of interest" description="Disordered" evidence="2">
    <location>
        <begin position="356"/>
        <end position="375"/>
    </location>
</feature>
<keyword evidence="4" id="KW-1185">Reference proteome</keyword>
<dbReference type="PANTHER" id="PTHR33476:SF31">
    <property type="match status" value="1"/>
</dbReference>
<evidence type="ECO:0000313" key="3">
    <source>
        <dbReference type="EMBL" id="CAK9186206.1"/>
    </source>
</evidence>